<evidence type="ECO:0000313" key="4">
    <source>
        <dbReference type="Proteomes" id="UP000756132"/>
    </source>
</evidence>
<organism evidence="3 4">
    <name type="scientific">Passalora fulva</name>
    <name type="common">Tomato leaf mold</name>
    <name type="synonym">Cladosporium fulvum</name>
    <dbReference type="NCBI Taxonomy" id="5499"/>
    <lineage>
        <taxon>Eukaryota</taxon>
        <taxon>Fungi</taxon>
        <taxon>Dikarya</taxon>
        <taxon>Ascomycota</taxon>
        <taxon>Pezizomycotina</taxon>
        <taxon>Dothideomycetes</taxon>
        <taxon>Dothideomycetidae</taxon>
        <taxon>Mycosphaerellales</taxon>
        <taxon>Mycosphaerellaceae</taxon>
        <taxon>Fulvia</taxon>
    </lineage>
</organism>
<feature type="compositionally biased region" description="Low complexity" evidence="2">
    <location>
        <begin position="233"/>
        <end position="251"/>
    </location>
</feature>
<keyword evidence="4" id="KW-1185">Reference proteome</keyword>
<evidence type="ECO:0000256" key="2">
    <source>
        <dbReference type="SAM" id="MobiDB-lite"/>
    </source>
</evidence>
<protein>
    <recommendedName>
        <fullName evidence="5">N-acetyltransferase domain-containing protein</fullName>
    </recommendedName>
</protein>
<evidence type="ECO:0008006" key="5">
    <source>
        <dbReference type="Google" id="ProtNLM"/>
    </source>
</evidence>
<reference evidence="3" key="2">
    <citation type="journal article" date="2022" name="Microb. Genom.">
        <title>A chromosome-scale genome assembly of the tomato pathogen Cladosporium fulvum reveals a compartmentalized genome architecture and the presence of a dispensable chromosome.</title>
        <authorList>
            <person name="Zaccaron A.Z."/>
            <person name="Chen L.H."/>
            <person name="Samaras A."/>
            <person name="Stergiopoulos I."/>
        </authorList>
    </citation>
    <scope>NUCLEOTIDE SEQUENCE</scope>
    <source>
        <strain evidence="3">Race5_Kim</strain>
    </source>
</reference>
<reference evidence="3" key="1">
    <citation type="submission" date="2021-12" db="EMBL/GenBank/DDBJ databases">
        <authorList>
            <person name="Zaccaron A."/>
            <person name="Stergiopoulos I."/>
        </authorList>
    </citation>
    <scope>NUCLEOTIDE SEQUENCE</scope>
    <source>
        <strain evidence="3">Race5_Kim</strain>
    </source>
</reference>
<dbReference type="KEGG" id="ffu:CLAFUR5_02945"/>
<dbReference type="AlphaFoldDB" id="A0A9Q8LA68"/>
<feature type="region of interest" description="Disordered" evidence="2">
    <location>
        <begin position="166"/>
        <end position="281"/>
    </location>
</feature>
<feature type="region of interest" description="Disordered" evidence="2">
    <location>
        <begin position="97"/>
        <end position="151"/>
    </location>
</feature>
<dbReference type="SUPFAM" id="SSF55729">
    <property type="entry name" value="Acyl-CoA N-acyltransferases (Nat)"/>
    <property type="match status" value="1"/>
</dbReference>
<dbReference type="Gene3D" id="3.40.630.30">
    <property type="match status" value="1"/>
</dbReference>
<accession>A0A9Q8LA68</accession>
<proteinExistence type="predicted"/>
<dbReference type="Proteomes" id="UP000756132">
    <property type="component" value="Chromosome 2"/>
</dbReference>
<feature type="coiled-coil region" evidence="1">
    <location>
        <begin position="440"/>
        <end position="467"/>
    </location>
</feature>
<dbReference type="InterPro" id="IPR016181">
    <property type="entry name" value="Acyl_CoA_acyltransferase"/>
</dbReference>
<feature type="compositionally biased region" description="Basic and acidic residues" evidence="2">
    <location>
        <begin position="216"/>
        <end position="230"/>
    </location>
</feature>
<dbReference type="RefSeq" id="XP_047758126.1">
    <property type="nucleotide sequence ID" value="XM_047902093.1"/>
</dbReference>
<sequence length="704" mass="77818">MATMMPQPGHGSFLLDQGLGKKKARRAYRGRGGRSKKNKMDPQQEEADQADNFATLLANGTMSTPPAENQSIAPRTTTTIDAENLLSQAERVALGSPPSLALHAQTTNPPTTYTTTKKTPSMATTTTTTKAVPPHLRPKKSTPPASQPVTRHNDGALEIREKLASHGVTVSDPKPAPKIAKSVAASAHQSEVSDRLVYKGRGCRPWGGERNPNWPTKEDFPKVDPKRWDTNWDDNAQAQSSSGDSARADSGWGTNKKRRGVDADGYKLADPWSGQWAPAPVDWDSRPAFRSDQNEGQIQQWLNCHEMILAKNVTEEERVLSTGPTTIGGTTYAFNPSDEAVSSGAEQPMGDMCPSYWIPVVFRRISPQQHWEEILLSTPAPEDKDDLRDVRPYWETLPRGAHFFPVVEFPAITGVDPDENAMEKLKREHDMGSGQHAENRKNFERAKAAAKNEKQRLKAQKKAHITAKVIKSAGSLKQEPAIKPGFKIFLRSAKPIDMQAIRDIYNHYVNATCAVPETVSQTDGDMLRQYHDVLRNKMPFIVAVERGGVVKARKKKNFGEDLVLPDKVIGFAFANDYKKSSESMYCYAASLSIFVHVDHHGKGVGSCLMDKMLALLDPGHIERGGYNIEGEELEALGPPARVLKSILIEFSHEQTTQGTKRLAWTDRWLATLGFWQQGLLSEIGSKLTHAVDLAIFHRRTGTSA</sequence>
<dbReference type="EMBL" id="CP090164">
    <property type="protein sequence ID" value="UJO13760.1"/>
    <property type="molecule type" value="Genomic_DNA"/>
</dbReference>
<dbReference type="CDD" id="cd04301">
    <property type="entry name" value="NAT_SF"/>
    <property type="match status" value="1"/>
</dbReference>
<evidence type="ECO:0000313" key="3">
    <source>
        <dbReference type="EMBL" id="UJO13760.1"/>
    </source>
</evidence>
<feature type="compositionally biased region" description="Low complexity" evidence="2">
    <location>
        <begin position="106"/>
        <end position="130"/>
    </location>
</feature>
<evidence type="ECO:0000256" key="1">
    <source>
        <dbReference type="SAM" id="Coils"/>
    </source>
</evidence>
<name>A0A9Q8LA68_PASFU</name>
<dbReference type="OrthoDB" id="2129362at2759"/>
<keyword evidence="1" id="KW-0175">Coiled coil</keyword>
<feature type="compositionally biased region" description="Basic residues" evidence="2">
    <location>
        <begin position="20"/>
        <end position="37"/>
    </location>
</feature>
<feature type="region of interest" description="Disordered" evidence="2">
    <location>
        <begin position="1"/>
        <end position="51"/>
    </location>
</feature>
<dbReference type="GeneID" id="71982823"/>
<gene>
    <name evidence="3" type="ORF">CLAFUR5_02945</name>
</gene>